<protein>
    <recommendedName>
        <fullName evidence="4">DUF4369 domain-containing protein</fullName>
    </recommendedName>
</protein>
<dbReference type="AlphaFoldDB" id="A0A4V1KHN0"/>
<name>A0A4V1KHN0_9SPHI</name>
<reference evidence="2 3" key="1">
    <citation type="submission" date="2018-12" db="EMBL/GenBank/DDBJ databases">
        <title>The Draft Genome Sequence of the Soil Bacterium Pedobacter tournemirensis R1.</title>
        <authorList>
            <person name="He J."/>
        </authorList>
    </citation>
    <scope>NUCLEOTIDE SEQUENCE [LARGE SCALE GENOMIC DNA]</scope>
    <source>
        <strain evidence="2 3">R1</strain>
    </source>
</reference>
<accession>A0A4V1KHN0</accession>
<gene>
    <name evidence="2" type="ORF">EKH83_18225</name>
</gene>
<dbReference type="RefSeq" id="WP_128770895.1">
    <property type="nucleotide sequence ID" value="NZ_RXOC01000015.1"/>
</dbReference>
<evidence type="ECO:0008006" key="4">
    <source>
        <dbReference type="Google" id="ProtNLM"/>
    </source>
</evidence>
<feature type="chain" id="PRO_5020951671" description="DUF4369 domain-containing protein" evidence="1">
    <location>
        <begin position="21"/>
        <end position="235"/>
    </location>
</feature>
<evidence type="ECO:0000313" key="3">
    <source>
        <dbReference type="Proteomes" id="UP000290848"/>
    </source>
</evidence>
<dbReference type="EMBL" id="RXOC01000015">
    <property type="protein sequence ID" value="RXF67762.1"/>
    <property type="molecule type" value="Genomic_DNA"/>
</dbReference>
<comment type="caution">
    <text evidence="2">The sequence shown here is derived from an EMBL/GenBank/DDBJ whole genome shotgun (WGS) entry which is preliminary data.</text>
</comment>
<sequence length="235" mass="26551">MKIISSLLLILISFSLQSSSQDLFTIKGRLSTCRPYRAGNDFGERQLSLIKGKDTIIKNIKISMGEFVVPGLQPGQYTLRFLNIFNQEVKKSLLVMGNLQEVICCTDSFIDTKRPTFIEKMSAGSKIMLSFESLGCFHDVKSSIDIEKKNSKLIASFYSSRDNKKKTKVLAKHDIEALILFERQLFQMKNVREDCTTVDYYTYTVAGKSVLSVTDGSCDWNGYLLLTKEIFGGEI</sequence>
<keyword evidence="1" id="KW-0732">Signal</keyword>
<dbReference type="Proteomes" id="UP000290848">
    <property type="component" value="Unassembled WGS sequence"/>
</dbReference>
<feature type="signal peptide" evidence="1">
    <location>
        <begin position="1"/>
        <end position="20"/>
    </location>
</feature>
<evidence type="ECO:0000256" key="1">
    <source>
        <dbReference type="SAM" id="SignalP"/>
    </source>
</evidence>
<proteinExistence type="predicted"/>
<organism evidence="2 3">
    <name type="scientific">Arcticibacter tournemirensis</name>
    <dbReference type="NCBI Taxonomy" id="699437"/>
    <lineage>
        <taxon>Bacteria</taxon>
        <taxon>Pseudomonadati</taxon>
        <taxon>Bacteroidota</taxon>
        <taxon>Sphingobacteriia</taxon>
        <taxon>Sphingobacteriales</taxon>
        <taxon>Sphingobacteriaceae</taxon>
        <taxon>Arcticibacter</taxon>
    </lineage>
</organism>
<evidence type="ECO:0000313" key="2">
    <source>
        <dbReference type="EMBL" id="RXF67762.1"/>
    </source>
</evidence>